<dbReference type="AlphaFoldDB" id="A0A9D1CNQ6"/>
<organism evidence="2 3">
    <name type="scientific">Candidatus Avoscillospira stercorigallinarum</name>
    <dbReference type="NCBI Taxonomy" id="2840708"/>
    <lineage>
        <taxon>Bacteria</taxon>
        <taxon>Bacillati</taxon>
        <taxon>Bacillota</taxon>
        <taxon>Clostridia</taxon>
        <taxon>Eubacteriales</taxon>
        <taxon>Oscillospiraceae</taxon>
        <taxon>Oscillospiraceae incertae sedis</taxon>
        <taxon>Candidatus Avoscillospira</taxon>
    </lineage>
</organism>
<dbReference type="Proteomes" id="UP000886874">
    <property type="component" value="Unassembled WGS sequence"/>
</dbReference>
<name>A0A9D1CNQ6_9FIRM</name>
<evidence type="ECO:0000313" key="3">
    <source>
        <dbReference type="Proteomes" id="UP000886874"/>
    </source>
</evidence>
<evidence type="ECO:0000256" key="1">
    <source>
        <dbReference type="SAM" id="MobiDB-lite"/>
    </source>
</evidence>
<protein>
    <submittedName>
        <fullName evidence="2">Uncharacterized protein</fullName>
    </submittedName>
</protein>
<gene>
    <name evidence="2" type="ORF">IAA67_03250</name>
</gene>
<accession>A0A9D1CNQ6</accession>
<evidence type="ECO:0000313" key="2">
    <source>
        <dbReference type="EMBL" id="HIQ69333.1"/>
    </source>
</evidence>
<sequence>MLVRAKVSFAGPVSMAVGEVRDVPEDVAAPLLHCNYLETVKEKKPRGKGVENNDPSGDPGG</sequence>
<comment type="caution">
    <text evidence="2">The sequence shown here is derived from an EMBL/GenBank/DDBJ whole genome shotgun (WGS) entry which is preliminary data.</text>
</comment>
<reference evidence="2" key="1">
    <citation type="submission" date="2020-10" db="EMBL/GenBank/DDBJ databases">
        <authorList>
            <person name="Gilroy R."/>
        </authorList>
    </citation>
    <scope>NUCLEOTIDE SEQUENCE</scope>
    <source>
        <strain evidence="2">ChiSjej2B20-13462</strain>
    </source>
</reference>
<dbReference type="EMBL" id="DVFN01000051">
    <property type="protein sequence ID" value="HIQ69333.1"/>
    <property type="molecule type" value="Genomic_DNA"/>
</dbReference>
<reference evidence="2" key="2">
    <citation type="journal article" date="2021" name="PeerJ">
        <title>Extensive microbial diversity within the chicken gut microbiome revealed by metagenomics and culture.</title>
        <authorList>
            <person name="Gilroy R."/>
            <person name="Ravi A."/>
            <person name="Getino M."/>
            <person name="Pursley I."/>
            <person name="Horton D.L."/>
            <person name="Alikhan N.F."/>
            <person name="Baker D."/>
            <person name="Gharbi K."/>
            <person name="Hall N."/>
            <person name="Watson M."/>
            <person name="Adriaenssens E.M."/>
            <person name="Foster-Nyarko E."/>
            <person name="Jarju S."/>
            <person name="Secka A."/>
            <person name="Antonio M."/>
            <person name="Oren A."/>
            <person name="Chaudhuri R.R."/>
            <person name="La Ragione R."/>
            <person name="Hildebrand F."/>
            <person name="Pallen M.J."/>
        </authorList>
    </citation>
    <scope>NUCLEOTIDE SEQUENCE</scope>
    <source>
        <strain evidence="2">ChiSjej2B20-13462</strain>
    </source>
</reference>
<feature type="region of interest" description="Disordered" evidence="1">
    <location>
        <begin position="42"/>
        <end position="61"/>
    </location>
</feature>
<proteinExistence type="predicted"/>